<dbReference type="EMBL" id="FOTV01000016">
    <property type="protein sequence ID" value="SFL93614.1"/>
    <property type="molecule type" value="Genomic_DNA"/>
</dbReference>
<feature type="chain" id="PRO_5045817067" evidence="1">
    <location>
        <begin position="27"/>
        <end position="131"/>
    </location>
</feature>
<comment type="caution">
    <text evidence="2">The sequence shown here is derived from an EMBL/GenBank/DDBJ whole genome shotgun (WGS) entry which is preliminary data.</text>
</comment>
<accession>A0ABY1FRJ1</accession>
<dbReference type="Proteomes" id="UP000199211">
    <property type="component" value="Unassembled WGS sequence"/>
</dbReference>
<evidence type="ECO:0000313" key="3">
    <source>
        <dbReference type="Proteomes" id="UP000199211"/>
    </source>
</evidence>
<sequence length="131" mass="14435">MPKNSICWSYLAWIMPLIAVPSLASADTFVCIPEAAATVSNQGPREFKGSEALVTDDKYVHTNESGTWVVKILGEDDVYLECESKGRCGNDLAFGIFERTGAGWFQYVFALYNPDTLQTIVMVEKGPCSKL</sequence>
<reference evidence="2 3" key="1">
    <citation type="submission" date="2016-10" db="EMBL/GenBank/DDBJ databases">
        <authorList>
            <person name="Varghese N."/>
            <person name="Submissions S."/>
        </authorList>
    </citation>
    <scope>NUCLEOTIDE SEQUENCE [LARGE SCALE GENOMIC DNA]</scope>
    <source>
        <strain evidence="2 3">DSM 26291</strain>
    </source>
</reference>
<keyword evidence="1" id="KW-0732">Signal</keyword>
<evidence type="ECO:0000313" key="2">
    <source>
        <dbReference type="EMBL" id="SFL93614.1"/>
    </source>
</evidence>
<organism evidence="2 3">
    <name type="scientific">Marinobacter salarius</name>
    <dbReference type="NCBI Taxonomy" id="1420917"/>
    <lineage>
        <taxon>Bacteria</taxon>
        <taxon>Pseudomonadati</taxon>
        <taxon>Pseudomonadota</taxon>
        <taxon>Gammaproteobacteria</taxon>
        <taxon>Pseudomonadales</taxon>
        <taxon>Marinobacteraceae</taxon>
        <taxon>Marinobacter</taxon>
    </lineage>
</organism>
<protein>
    <submittedName>
        <fullName evidence="2">Uncharacterized protein</fullName>
    </submittedName>
</protein>
<keyword evidence="3" id="KW-1185">Reference proteome</keyword>
<evidence type="ECO:0000256" key="1">
    <source>
        <dbReference type="SAM" id="SignalP"/>
    </source>
</evidence>
<feature type="signal peptide" evidence="1">
    <location>
        <begin position="1"/>
        <end position="26"/>
    </location>
</feature>
<gene>
    <name evidence="2" type="ORF">SAMN04487868_11629</name>
</gene>
<proteinExistence type="predicted"/>
<dbReference type="RefSeq" id="WP_143071166.1">
    <property type="nucleotide sequence ID" value="NZ_FOTV01000016.1"/>
</dbReference>
<name>A0ABY1FRJ1_9GAMM</name>